<feature type="compositionally biased region" description="Pro residues" evidence="2">
    <location>
        <begin position="147"/>
        <end position="177"/>
    </location>
</feature>
<name>A0A178IR71_9BACT</name>
<dbReference type="PANTHER" id="PTHR37423:SF2">
    <property type="entry name" value="MEMBRANE-BOUND LYTIC MUREIN TRANSGLYCOSYLASE C"/>
    <property type="match status" value="1"/>
</dbReference>
<keyword evidence="6" id="KW-1185">Reference proteome</keyword>
<dbReference type="RefSeq" id="WP_068773224.1">
    <property type="nucleotide sequence ID" value="NZ_CP109796.1"/>
</dbReference>
<evidence type="ECO:0000313" key="6">
    <source>
        <dbReference type="Proteomes" id="UP000078486"/>
    </source>
</evidence>
<dbReference type="OrthoDB" id="9815002at2"/>
<comment type="caution">
    <text evidence="5">The sequence shown here is derived from an EMBL/GenBank/DDBJ whole genome shotgun (WGS) entry which is preliminary data.</text>
</comment>
<evidence type="ECO:0000313" key="5">
    <source>
        <dbReference type="EMBL" id="OAM91935.1"/>
    </source>
</evidence>
<dbReference type="GO" id="GO:0008933">
    <property type="term" value="F:peptidoglycan lytic transglycosylase activity"/>
    <property type="evidence" value="ECO:0007669"/>
    <property type="project" value="InterPro"/>
</dbReference>
<comment type="similarity">
    <text evidence="1">Belongs to the transglycosylase Slt family.</text>
</comment>
<dbReference type="InterPro" id="IPR008258">
    <property type="entry name" value="Transglycosylase_SLT_dom_1"/>
</dbReference>
<dbReference type="InterPro" id="IPR000189">
    <property type="entry name" value="Transglyc_AS"/>
</dbReference>
<dbReference type="Pfam" id="PF01464">
    <property type="entry name" value="SLT"/>
    <property type="match status" value="1"/>
</dbReference>
<organism evidence="5 6">
    <name type="scientific">Termitidicoccus mucosus</name>
    <dbReference type="NCBI Taxonomy" id="1184151"/>
    <lineage>
        <taxon>Bacteria</taxon>
        <taxon>Pseudomonadati</taxon>
        <taxon>Verrucomicrobiota</taxon>
        <taxon>Opitutia</taxon>
        <taxon>Opitutales</taxon>
        <taxon>Opitutaceae</taxon>
        <taxon>Termitidicoccus</taxon>
    </lineage>
</organism>
<evidence type="ECO:0000256" key="3">
    <source>
        <dbReference type="SAM" id="SignalP"/>
    </source>
</evidence>
<feature type="region of interest" description="Disordered" evidence="2">
    <location>
        <begin position="144"/>
        <end position="179"/>
    </location>
</feature>
<dbReference type="STRING" id="1184151.AW736_26080"/>
<reference evidence="5 6" key="1">
    <citation type="submission" date="2016-01" db="EMBL/GenBank/DDBJ databases">
        <title>High potential of lignocellulose degradation of a new Verrucomicrobia species.</title>
        <authorList>
            <person name="Wang Y."/>
            <person name="Shi Y."/>
            <person name="Qiu Z."/>
            <person name="Liu S."/>
            <person name="Yang H."/>
        </authorList>
    </citation>
    <scope>NUCLEOTIDE SEQUENCE [LARGE SCALE GENOMIC DNA]</scope>
    <source>
        <strain evidence="5 6">TSB47</strain>
    </source>
</reference>
<dbReference type="EMBL" id="LRRQ01000002">
    <property type="protein sequence ID" value="OAM91935.1"/>
    <property type="molecule type" value="Genomic_DNA"/>
</dbReference>
<dbReference type="Gene3D" id="1.10.530.10">
    <property type="match status" value="1"/>
</dbReference>
<evidence type="ECO:0000256" key="2">
    <source>
        <dbReference type="SAM" id="MobiDB-lite"/>
    </source>
</evidence>
<dbReference type="GO" id="GO:0016020">
    <property type="term" value="C:membrane"/>
    <property type="evidence" value="ECO:0007669"/>
    <property type="project" value="InterPro"/>
</dbReference>
<sequence>MRRRFTMLLSVALAAIPCPLLPDAAAGKSSAPAAGTSGTTPPKPAPRPLTQADFDALYELGSQLFEDYAPDQIKEHYQFLTKDEWNAFTAGLQRSLSAGSFEELAALEPEASRTLAGMRLMPEFSDYADWLAERLDLIESARQALNQPPPHPRPPPLLARPPASKPPPAKTPAPALPSPSLAEGGWRPLALPFTTKPLPPHSPVPYYDIWLDRLRARPAPLNAAQLIPLLKVIFHAEKVPAELVWLAEVESSFNADARSPVGARGLFQLMPATAKAFGLRTWPFDERTQPGKSARAAAQLLRRLHDRFDSWPLALAAYNAGEGRVAAALKKTPGATAFADIAEKLPAETRLYVPKVLATITVRENVPLSRFAPTVLPASPNIVYPPPLLSFLP</sequence>
<keyword evidence="3" id="KW-0732">Signal</keyword>
<accession>A0A178IR71</accession>
<feature type="compositionally biased region" description="Low complexity" evidence="2">
    <location>
        <begin position="27"/>
        <end position="40"/>
    </location>
</feature>
<dbReference type="PROSITE" id="PS00922">
    <property type="entry name" value="TRANSGLYCOSYLASE"/>
    <property type="match status" value="1"/>
</dbReference>
<proteinExistence type="inferred from homology"/>
<protein>
    <recommendedName>
        <fullName evidence="4">Transglycosylase SLT domain-containing protein</fullName>
    </recommendedName>
</protein>
<feature type="domain" description="Transglycosylase SLT" evidence="4">
    <location>
        <begin position="239"/>
        <end position="333"/>
    </location>
</feature>
<dbReference type="PANTHER" id="PTHR37423">
    <property type="entry name" value="SOLUBLE LYTIC MUREIN TRANSGLYCOSYLASE-RELATED"/>
    <property type="match status" value="1"/>
</dbReference>
<dbReference type="SUPFAM" id="SSF53955">
    <property type="entry name" value="Lysozyme-like"/>
    <property type="match status" value="1"/>
</dbReference>
<dbReference type="CDD" id="cd16894">
    <property type="entry name" value="MltD-like"/>
    <property type="match status" value="1"/>
</dbReference>
<dbReference type="GO" id="GO:0000270">
    <property type="term" value="P:peptidoglycan metabolic process"/>
    <property type="evidence" value="ECO:0007669"/>
    <property type="project" value="InterPro"/>
</dbReference>
<feature type="chain" id="PRO_5008089281" description="Transglycosylase SLT domain-containing protein" evidence="3">
    <location>
        <begin position="25"/>
        <end position="393"/>
    </location>
</feature>
<dbReference type="AlphaFoldDB" id="A0A178IR71"/>
<dbReference type="Proteomes" id="UP000078486">
    <property type="component" value="Unassembled WGS sequence"/>
</dbReference>
<evidence type="ECO:0000259" key="4">
    <source>
        <dbReference type="Pfam" id="PF01464"/>
    </source>
</evidence>
<feature type="region of interest" description="Disordered" evidence="2">
    <location>
        <begin position="27"/>
        <end position="50"/>
    </location>
</feature>
<dbReference type="InterPro" id="IPR023346">
    <property type="entry name" value="Lysozyme-like_dom_sf"/>
</dbReference>
<evidence type="ECO:0000256" key="1">
    <source>
        <dbReference type="ARBA" id="ARBA00007734"/>
    </source>
</evidence>
<feature type="signal peptide" evidence="3">
    <location>
        <begin position="1"/>
        <end position="24"/>
    </location>
</feature>
<gene>
    <name evidence="5" type="ORF">AW736_26080</name>
</gene>